<keyword evidence="4" id="KW-0963">Cytoplasm</keyword>
<feature type="compositionally biased region" description="Low complexity" evidence="9">
    <location>
        <begin position="315"/>
        <end position="327"/>
    </location>
</feature>
<organism evidence="10 11">
    <name type="scientific">Cudoniella acicularis</name>
    <dbReference type="NCBI Taxonomy" id="354080"/>
    <lineage>
        <taxon>Eukaryota</taxon>
        <taxon>Fungi</taxon>
        <taxon>Dikarya</taxon>
        <taxon>Ascomycota</taxon>
        <taxon>Pezizomycotina</taxon>
        <taxon>Leotiomycetes</taxon>
        <taxon>Helotiales</taxon>
        <taxon>Tricladiaceae</taxon>
        <taxon>Cudoniella</taxon>
    </lineage>
</organism>
<keyword evidence="8" id="KW-0539">Nucleus</keyword>
<comment type="caution">
    <text evidence="10">The sequence shown here is derived from an EMBL/GenBank/DDBJ whole genome shotgun (WGS) entry which is preliminary data.</text>
</comment>
<name>A0A8H4RAQ9_9HELO</name>
<sequence length="345" mass="37044">MASSTSTRRVLGDLDVNTTTAGSPAKSRKVGEGASPYLQISFEKRKYSSEEARMGSGKRGRNLAEADQGSPKRVKRDISIEHSTRRGDGLSKSAQSNAGRSNVNSPLREEDASDFGVNHDYPSSPSMSPASSFTSSQAALNDSQHTVLTEPDDVALPAPAIPLSVPIALTKKEEARKKAAKLRLRLRLANYKVRTNQINIPMDQLQIRSCSSSPLSRPTRRVPFSTPETPECQTPLPIAPQTKIPSISLQKPSAEKNRAPITTIPSSPPSAYSEKGSSAPPSPCSLSREDEEPRDGFATPLLPRQREGLLNPPNLGSASLSSDLTSSVVKGRAADGLLSLMRHQN</sequence>
<feature type="region of interest" description="Disordered" evidence="9">
    <location>
        <begin position="1"/>
        <end position="143"/>
    </location>
</feature>
<feature type="compositionally biased region" description="Low complexity" evidence="9">
    <location>
        <begin position="122"/>
        <end position="139"/>
    </location>
</feature>
<accession>A0A8H4RAQ9</accession>
<comment type="similarity">
    <text evidence="3">Belongs to the WHI5/NRM1 family.</text>
</comment>
<evidence type="ECO:0000256" key="3">
    <source>
        <dbReference type="ARBA" id="ARBA00006922"/>
    </source>
</evidence>
<keyword evidence="6" id="KW-0805">Transcription regulation</keyword>
<evidence type="ECO:0000313" key="10">
    <source>
        <dbReference type="EMBL" id="KAF4625360.1"/>
    </source>
</evidence>
<evidence type="ECO:0000256" key="5">
    <source>
        <dbReference type="ARBA" id="ARBA00022491"/>
    </source>
</evidence>
<dbReference type="AlphaFoldDB" id="A0A8H4RAQ9"/>
<keyword evidence="11" id="KW-1185">Reference proteome</keyword>
<evidence type="ECO:0000256" key="8">
    <source>
        <dbReference type="ARBA" id="ARBA00023242"/>
    </source>
</evidence>
<feature type="compositionally biased region" description="Polar residues" evidence="9">
    <location>
        <begin position="92"/>
        <end position="105"/>
    </location>
</feature>
<feature type="compositionally biased region" description="Basic and acidic residues" evidence="9">
    <location>
        <begin position="76"/>
        <end position="89"/>
    </location>
</feature>
<evidence type="ECO:0000256" key="2">
    <source>
        <dbReference type="ARBA" id="ARBA00004496"/>
    </source>
</evidence>
<evidence type="ECO:0000313" key="11">
    <source>
        <dbReference type="Proteomes" id="UP000566819"/>
    </source>
</evidence>
<proteinExistence type="inferred from homology"/>
<dbReference type="InterPro" id="IPR013734">
    <property type="entry name" value="TF_Nrm1/Whi5"/>
</dbReference>
<keyword evidence="5" id="KW-0678">Repressor</keyword>
<evidence type="ECO:0000256" key="7">
    <source>
        <dbReference type="ARBA" id="ARBA00023163"/>
    </source>
</evidence>
<reference evidence="10 11" key="1">
    <citation type="submission" date="2020-03" db="EMBL/GenBank/DDBJ databases">
        <title>Draft Genome Sequence of Cudoniella acicularis.</title>
        <authorList>
            <person name="Buettner E."/>
            <person name="Kellner H."/>
        </authorList>
    </citation>
    <scope>NUCLEOTIDE SEQUENCE [LARGE SCALE GENOMIC DNA]</scope>
    <source>
        <strain evidence="10 11">DSM 108380</strain>
    </source>
</reference>
<keyword evidence="7" id="KW-0804">Transcription</keyword>
<evidence type="ECO:0000256" key="1">
    <source>
        <dbReference type="ARBA" id="ARBA00004123"/>
    </source>
</evidence>
<feature type="region of interest" description="Disordered" evidence="9">
    <location>
        <begin position="210"/>
        <end position="327"/>
    </location>
</feature>
<dbReference type="Proteomes" id="UP000566819">
    <property type="component" value="Unassembled WGS sequence"/>
</dbReference>
<evidence type="ECO:0000256" key="9">
    <source>
        <dbReference type="SAM" id="MobiDB-lite"/>
    </source>
</evidence>
<gene>
    <name evidence="10" type="ORF">G7Y89_g12804</name>
</gene>
<evidence type="ECO:0000256" key="4">
    <source>
        <dbReference type="ARBA" id="ARBA00022490"/>
    </source>
</evidence>
<dbReference type="Pfam" id="PF08528">
    <property type="entry name" value="Whi5"/>
    <property type="match status" value="1"/>
</dbReference>
<evidence type="ECO:0000256" key="6">
    <source>
        <dbReference type="ARBA" id="ARBA00023015"/>
    </source>
</evidence>
<dbReference type="GO" id="GO:0005634">
    <property type="term" value="C:nucleus"/>
    <property type="evidence" value="ECO:0007669"/>
    <property type="project" value="UniProtKB-SubCell"/>
</dbReference>
<comment type="subcellular location">
    <subcellularLocation>
        <location evidence="2">Cytoplasm</location>
    </subcellularLocation>
    <subcellularLocation>
        <location evidence="1">Nucleus</location>
    </subcellularLocation>
</comment>
<dbReference type="OrthoDB" id="5345625at2759"/>
<dbReference type="EMBL" id="JAAMPI010001399">
    <property type="protein sequence ID" value="KAF4625360.1"/>
    <property type="molecule type" value="Genomic_DNA"/>
</dbReference>
<protein>
    <submittedName>
        <fullName evidence="10">Uncharacterized protein</fullName>
    </submittedName>
</protein>
<dbReference type="GO" id="GO:0005737">
    <property type="term" value="C:cytoplasm"/>
    <property type="evidence" value="ECO:0007669"/>
    <property type="project" value="UniProtKB-SubCell"/>
</dbReference>
<feature type="compositionally biased region" description="Basic and acidic residues" evidence="9">
    <location>
        <begin position="42"/>
        <end position="53"/>
    </location>
</feature>